<keyword evidence="2" id="KW-1185">Reference proteome</keyword>
<proteinExistence type="predicted"/>
<evidence type="ECO:0000313" key="1">
    <source>
        <dbReference type="EMBL" id="WUR15573.1"/>
    </source>
</evidence>
<organism evidence="1 2">
    <name type="scientific">[Empedobacter] haloabium</name>
    <dbReference type="NCBI Taxonomy" id="592317"/>
    <lineage>
        <taxon>Bacteria</taxon>
        <taxon>Pseudomonadati</taxon>
        <taxon>Pseudomonadota</taxon>
        <taxon>Betaproteobacteria</taxon>
        <taxon>Burkholderiales</taxon>
        <taxon>Oxalobacteraceae</taxon>
        <taxon>Telluria group</taxon>
        <taxon>Telluria group incertae sedis</taxon>
    </lineage>
</organism>
<dbReference type="Proteomes" id="UP000321323">
    <property type="component" value="Chromosome"/>
</dbReference>
<gene>
    <name evidence="1" type="ORF">E7V67_010870</name>
</gene>
<dbReference type="EMBL" id="CP136508">
    <property type="protein sequence ID" value="WUR15573.1"/>
    <property type="molecule type" value="Genomic_DNA"/>
</dbReference>
<evidence type="ECO:0000313" key="2">
    <source>
        <dbReference type="Proteomes" id="UP000321323"/>
    </source>
</evidence>
<sequence length="186" mass="19522">MTKDDMVQARLRERLLLAAAAHDSLVLADATLRAALDGSRPLRPGELAALQGSPLTLRRFRHLALARRQALAPRWAGSTGMLRAADSGGAPARLVTDDGHWTLHFVAQDGHWQVILQLDPGAPFAAALLRDAPPLRVTDGAGNTLLQGRLDADGECEAPWPGALAPAAHLQAHGAAFTVAPAAGQP</sequence>
<reference evidence="1 2" key="1">
    <citation type="journal article" date="2019" name="Int. J. Syst. Evol. Microbiol.">
        <title>The Draft Whole-Genome Sequence of the Antibiotic Producer Empedobacter haloabium ATCC 31962 Provides Indications for Its Taxonomic Reclassification.</title>
        <authorList>
            <person name="Miess H."/>
            <person name="Arlt P."/>
            <person name="Apel A.K."/>
            <person name="Weber T."/>
            <person name="Nieselt K."/>
            <person name="Hanssen F."/>
            <person name="Czemmel S."/>
            <person name="Nahnsen S."/>
            <person name="Gross H."/>
        </authorList>
    </citation>
    <scope>NUCLEOTIDE SEQUENCE [LARGE SCALE GENOMIC DNA]</scope>
    <source>
        <strain evidence="1 2">ATCC 31962</strain>
    </source>
</reference>
<protein>
    <submittedName>
        <fullName evidence="1">Uncharacterized protein</fullName>
    </submittedName>
</protein>
<name>A0ABZ1UTX0_9BURK</name>
<accession>A0ABZ1UTX0</accession>